<dbReference type="eggNOG" id="COG0845">
    <property type="taxonomic scope" value="Bacteria"/>
</dbReference>
<dbReference type="Pfam" id="PF25975">
    <property type="entry name" value="CzcB_C"/>
    <property type="match status" value="1"/>
</dbReference>
<dbReference type="InterPro" id="IPR058625">
    <property type="entry name" value="MdtA-like_BSH"/>
</dbReference>
<feature type="domain" description="CzcB-like C-terminal circularly permuted SH3-like" evidence="8">
    <location>
        <begin position="444"/>
        <end position="503"/>
    </location>
</feature>
<evidence type="ECO:0000256" key="2">
    <source>
        <dbReference type="ARBA" id="ARBA00009477"/>
    </source>
</evidence>
<evidence type="ECO:0000256" key="1">
    <source>
        <dbReference type="ARBA" id="ARBA00004236"/>
    </source>
</evidence>
<accession>K9WQ73</accession>
<feature type="domain" description="Multidrug resistance protein MdtA-like beta-barrel" evidence="7">
    <location>
        <begin position="388"/>
        <end position="435"/>
    </location>
</feature>
<name>K9WQ73_9CYAN</name>
<dbReference type="KEGG" id="mic:Mic7113_6364"/>
<keyword evidence="5" id="KW-1133">Transmembrane helix</keyword>
<dbReference type="NCBIfam" id="TIGR01730">
    <property type="entry name" value="RND_mfp"/>
    <property type="match status" value="1"/>
</dbReference>
<feature type="region of interest" description="Disordered" evidence="4">
    <location>
        <begin position="1"/>
        <end position="38"/>
    </location>
</feature>
<dbReference type="Proteomes" id="UP000010471">
    <property type="component" value="Chromosome"/>
</dbReference>
<keyword evidence="5" id="KW-0472">Membrane</keyword>
<evidence type="ECO:0000259" key="7">
    <source>
        <dbReference type="Pfam" id="PF25944"/>
    </source>
</evidence>
<feature type="coiled-coil region" evidence="3">
    <location>
        <begin position="148"/>
        <end position="227"/>
    </location>
</feature>
<dbReference type="AlphaFoldDB" id="K9WQ73"/>
<gene>
    <name evidence="9" type="ORF">Mic7113_6364</name>
</gene>
<reference evidence="9 10" key="1">
    <citation type="submission" date="2012-06" db="EMBL/GenBank/DDBJ databases">
        <title>Finished chromosome of genome of Microcoleus sp. PCC 7113.</title>
        <authorList>
            <consortium name="US DOE Joint Genome Institute"/>
            <person name="Gugger M."/>
            <person name="Coursin T."/>
            <person name="Rippka R."/>
            <person name="Tandeau De Marsac N."/>
            <person name="Huntemann M."/>
            <person name="Wei C.-L."/>
            <person name="Han J."/>
            <person name="Detter J.C."/>
            <person name="Han C."/>
            <person name="Tapia R."/>
            <person name="Chen A."/>
            <person name="Kyrpides N."/>
            <person name="Mavromatis K."/>
            <person name="Markowitz V."/>
            <person name="Szeto E."/>
            <person name="Ivanova N."/>
            <person name="Pagani I."/>
            <person name="Pati A."/>
            <person name="Goodwin L."/>
            <person name="Nordberg H.P."/>
            <person name="Cantor M.N."/>
            <person name="Hua S.X."/>
            <person name="Woyke T."/>
            <person name="Kerfeld C.A."/>
        </authorList>
    </citation>
    <scope>NUCLEOTIDE SEQUENCE [LARGE SCALE GENOMIC DNA]</scope>
    <source>
        <strain evidence="9 10">PCC 7113</strain>
    </source>
</reference>
<keyword evidence="5" id="KW-0812">Transmembrane</keyword>
<protein>
    <submittedName>
        <fullName evidence="9">RND family efflux transporter, MFP subunit</fullName>
    </submittedName>
</protein>
<dbReference type="OrthoDB" id="5379451at2"/>
<keyword evidence="10" id="KW-1185">Reference proteome</keyword>
<dbReference type="HOGENOM" id="CLU_018816_1_2_3"/>
<dbReference type="InterPro" id="IPR006143">
    <property type="entry name" value="RND_pump_MFP"/>
</dbReference>
<sequence>MSEPELPKYSVPAQTEQTVMTDGDGADTDESFRDERFDPRPRNRWPIALGGIILLLGGGLGWYWWQATRANPASKAPAAGMGQPPPGIPVKLASVETQRVQDTSEFVGSIEAPRGVVIKPEIDGRITQILVQDGARVQQGQVLIRLDSDSTEASRMQAKANLDRAQARLAELEAGTRPEEIALAEARLNQAEARLANEKAGASPEEIAQAQAQVEAAKAEADLAKSRVGRYQTLRQQGAISQDRLEGYIQEERTATARQQEAERRLEALRKGRSSDIDQLTAAVEQERQSLNQLKNGPRKEEIAQARSQVSEAAAQVRSTEVQVQNTQIFAPLTGIVGNIPAKVGDFVSKGDTLTTITQNQTLELNLSIPLERGPELRLGQRVEGTDNQGNVLGTGRISFISPQVNPTSQSILAKASFDNSEGQLRDGQFIKAKVIWNTAPGILIPTTAISRVAGETFVFVAEGQAPSKLIARQKPVKLGEIQGNKYRVIEGLKPGEKIVVSGLLNLADGAPIIPES</sequence>
<evidence type="ECO:0000259" key="8">
    <source>
        <dbReference type="Pfam" id="PF25975"/>
    </source>
</evidence>
<dbReference type="Gene3D" id="2.40.50.100">
    <property type="match status" value="1"/>
</dbReference>
<feature type="domain" description="Multidrug resistance protein MdtA-like barrel-sandwich hybrid" evidence="6">
    <location>
        <begin position="116"/>
        <end position="358"/>
    </location>
</feature>
<feature type="coiled-coil region" evidence="3">
    <location>
        <begin position="277"/>
        <end position="323"/>
    </location>
</feature>
<dbReference type="PANTHER" id="PTHR30469:SF39">
    <property type="entry name" value="SLL0180 PROTEIN"/>
    <property type="match status" value="1"/>
</dbReference>
<comment type="similarity">
    <text evidence="2">Belongs to the membrane fusion protein (MFP) (TC 8.A.1) family.</text>
</comment>
<dbReference type="PANTHER" id="PTHR30469">
    <property type="entry name" value="MULTIDRUG RESISTANCE PROTEIN MDTA"/>
    <property type="match status" value="1"/>
</dbReference>
<dbReference type="Gene3D" id="2.40.30.170">
    <property type="match status" value="1"/>
</dbReference>
<comment type="subcellular location">
    <subcellularLocation>
        <location evidence="1">Cell membrane</location>
    </subcellularLocation>
</comment>
<evidence type="ECO:0000259" key="6">
    <source>
        <dbReference type="Pfam" id="PF25917"/>
    </source>
</evidence>
<dbReference type="InterPro" id="IPR058626">
    <property type="entry name" value="MdtA-like_b-barrel"/>
</dbReference>
<organism evidence="9 10">
    <name type="scientific">Allocoleopsis franciscana PCC 7113</name>
    <dbReference type="NCBI Taxonomy" id="1173027"/>
    <lineage>
        <taxon>Bacteria</taxon>
        <taxon>Bacillati</taxon>
        <taxon>Cyanobacteriota</taxon>
        <taxon>Cyanophyceae</taxon>
        <taxon>Coleofasciculales</taxon>
        <taxon>Coleofasciculaceae</taxon>
        <taxon>Allocoleopsis</taxon>
        <taxon>Allocoleopsis franciscana</taxon>
    </lineage>
</organism>
<dbReference type="RefSeq" id="WP_015186078.1">
    <property type="nucleotide sequence ID" value="NC_019738.1"/>
</dbReference>
<keyword evidence="3" id="KW-0175">Coiled coil</keyword>
<evidence type="ECO:0000313" key="10">
    <source>
        <dbReference type="Proteomes" id="UP000010471"/>
    </source>
</evidence>
<dbReference type="GO" id="GO:0015562">
    <property type="term" value="F:efflux transmembrane transporter activity"/>
    <property type="evidence" value="ECO:0007669"/>
    <property type="project" value="TreeGrafter"/>
</dbReference>
<dbReference type="Pfam" id="PF25944">
    <property type="entry name" value="Beta-barrel_RND"/>
    <property type="match status" value="1"/>
</dbReference>
<dbReference type="Gene3D" id="1.10.287.470">
    <property type="entry name" value="Helix hairpin bin"/>
    <property type="match status" value="1"/>
</dbReference>
<proteinExistence type="inferred from homology"/>
<dbReference type="Gene3D" id="2.40.420.20">
    <property type="match status" value="1"/>
</dbReference>
<evidence type="ECO:0000313" key="9">
    <source>
        <dbReference type="EMBL" id="AFZ21951.1"/>
    </source>
</evidence>
<dbReference type="PATRIC" id="fig|1173027.3.peg.7041"/>
<dbReference type="EMBL" id="CP003630">
    <property type="protein sequence ID" value="AFZ21951.1"/>
    <property type="molecule type" value="Genomic_DNA"/>
</dbReference>
<evidence type="ECO:0000256" key="3">
    <source>
        <dbReference type="SAM" id="Coils"/>
    </source>
</evidence>
<dbReference type="InterPro" id="IPR058649">
    <property type="entry name" value="CzcB_C"/>
</dbReference>
<dbReference type="GO" id="GO:1990281">
    <property type="term" value="C:efflux pump complex"/>
    <property type="evidence" value="ECO:0007669"/>
    <property type="project" value="TreeGrafter"/>
</dbReference>
<dbReference type="SUPFAM" id="SSF111369">
    <property type="entry name" value="HlyD-like secretion proteins"/>
    <property type="match status" value="2"/>
</dbReference>
<evidence type="ECO:0000256" key="5">
    <source>
        <dbReference type="SAM" id="Phobius"/>
    </source>
</evidence>
<dbReference type="STRING" id="1173027.Mic7113_6364"/>
<feature type="transmembrane region" description="Helical" evidence="5">
    <location>
        <begin position="45"/>
        <end position="65"/>
    </location>
</feature>
<evidence type="ECO:0000256" key="4">
    <source>
        <dbReference type="SAM" id="MobiDB-lite"/>
    </source>
</evidence>
<dbReference type="Pfam" id="PF25917">
    <property type="entry name" value="BSH_RND"/>
    <property type="match status" value="1"/>
</dbReference>